<dbReference type="GO" id="GO:0016787">
    <property type="term" value="F:hydrolase activity"/>
    <property type="evidence" value="ECO:0007669"/>
    <property type="project" value="UniProtKB-KW"/>
</dbReference>
<dbReference type="InterPro" id="IPR036514">
    <property type="entry name" value="SGNH_hydro_sf"/>
</dbReference>
<reference evidence="4 5" key="1">
    <citation type="submission" date="2023-03" db="EMBL/GenBank/DDBJ databases">
        <title>Paludisphaera mucosa sp. nov. a novel planctomycete from northern fen.</title>
        <authorList>
            <person name="Ivanova A."/>
        </authorList>
    </citation>
    <scope>NUCLEOTIDE SEQUENCE [LARGE SCALE GENOMIC DNA]</scope>
    <source>
        <strain evidence="4 5">Pla2</strain>
    </source>
</reference>
<evidence type="ECO:0000313" key="5">
    <source>
        <dbReference type="Proteomes" id="UP001216907"/>
    </source>
</evidence>
<dbReference type="CDD" id="cd01844">
    <property type="entry name" value="SGNH_hydrolase_like_6"/>
    <property type="match status" value="1"/>
</dbReference>
<dbReference type="InterPro" id="IPR032740">
    <property type="entry name" value="GxDLY"/>
</dbReference>
<dbReference type="Pfam" id="PF14607">
    <property type="entry name" value="GxDLY"/>
    <property type="match status" value="1"/>
</dbReference>
<keyword evidence="5" id="KW-1185">Reference proteome</keyword>
<dbReference type="SUPFAM" id="SSF52266">
    <property type="entry name" value="SGNH hydrolase"/>
    <property type="match status" value="1"/>
</dbReference>
<feature type="domain" description="SGNH hydrolase-type esterase" evidence="2">
    <location>
        <begin position="187"/>
        <end position="362"/>
    </location>
</feature>
<accession>A0ABT6FE00</accession>
<feature type="signal peptide" evidence="1">
    <location>
        <begin position="1"/>
        <end position="23"/>
    </location>
</feature>
<sequence length="373" mass="40550">MKQPRPRPELLMFLFLAPLAAPAAAEEAVAWCDVRTLTIEGQAWKETHLKAPFDRLPAKAEGVVRPPVWNLSRDSAGIAVRFVTDATEIHARWTLTKGGLAMPHMPATGVSGLDLYARDAAGRWRWVAVGQPSEKANTKMLVKGLDSATREYLLYLPLYNGVSAVEVGVPNGVEIRPADPRKPESARPIVFYGTSITHGGCASRPGMVHTAILGRWLDRPVINLGFSGNGTMDSSIADLLVEIDAAVYVIDCLPNMTADMIAERTGPLVKTLRKTRPEVPILLVEDRSYTDSTFLKAHRERNETSRAALKKAFRTLVDEGIPNLHYLEGPAQLGDDGEGTVDGSHPTDLGFQKMADVFTPAVESALKASPVGR</sequence>
<dbReference type="Proteomes" id="UP001216907">
    <property type="component" value="Unassembled WGS sequence"/>
</dbReference>
<dbReference type="RefSeq" id="WP_277862136.1">
    <property type="nucleotide sequence ID" value="NZ_JARRAG010000002.1"/>
</dbReference>
<organism evidence="4 5">
    <name type="scientific">Paludisphaera mucosa</name>
    <dbReference type="NCBI Taxonomy" id="3030827"/>
    <lineage>
        <taxon>Bacteria</taxon>
        <taxon>Pseudomonadati</taxon>
        <taxon>Planctomycetota</taxon>
        <taxon>Planctomycetia</taxon>
        <taxon>Isosphaerales</taxon>
        <taxon>Isosphaeraceae</taxon>
        <taxon>Paludisphaera</taxon>
    </lineage>
</organism>
<keyword evidence="1" id="KW-0732">Signal</keyword>
<evidence type="ECO:0000256" key="1">
    <source>
        <dbReference type="SAM" id="SignalP"/>
    </source>
</evidence>
<evidence type="ECO:0000259" key="2">
    <source>
        <dbReference type="Pfam" id="PF14606"/>
    </source>
</evidence>
<comment type="caution">
    <text evidence="4">The sequence shown here is derived from an EMBL/GenBank/DDBJ whole genome shotgun (WGS) entry which is preliminary data.</text>
</comment>
<dbReference type="PANTHER" id="PTHR30383:SF29">
    <property type="entry name" value="SGNH HYDROLASE-TYPE ESTERASE DOMAIN-CONTAINING PROTEIN"/>
    <property type="match status" value="1"/>
</dbReference>
<evidence type="ECO:0000259" key="3">
    <source>
        <dbReference type="Pfam" id="PF14607"/>
    </source>
</evidence>
<dbReference type="Gene3D" id="2.60.120.260">
    <property type="entry name" value="Galactose-binding domain-like"/>
    <property type="match status" value="1"/>
</dbReference>
<protein>
    <submittedName>
        <fullName evidence="4">SGNH/GDSL hydrolase family protein</fullName>
    </submittedName>
</protein>
<dbReference type="Gene3D" id="3.40.50.1110">
    <property type="entry name" value="SGNH hydrolase"/>
    <property type="match status" value="1"/>
</dbReference>
<dbReference type="PANTHER" id="PTHR30383">
    <property type="entry name" value="THIOESTERASE 1/PROTEASE 1/LYSOPHOSPHOLIPASE L1"/>
    <property type="match status" value="1"/>
</dbReference>
<dbReference type="Pfam" id="PF14606">
    <property type="entry name" value="Lipase_GDSL_3"/>
    <property type="match status" value="1"/>
</dbReference>
<evidence type="ECO:0000313" key="4">
    <source>
        <dbReference type="EMBL" id="MDG3005806.1"/>
    </source>
</evidence>
<dbReference type="EMBL" id="JARRAG010000002">
    <property type="protein sequence ID" value="MDG3005806.1"/>
    <property type="molecule type" value="Genomic_DNA"/>
</dbReference>
<dbReference type="InterPro" id="IPR051532">
    <property type="entry name" value="Ester_Hydrolysis_Enzymes"/>
</dbReference>
<gene>
    <name evidence="4" type="ORF">PZE19_18620</name>
</gene>
<name>A0ABT6FE00_9BACT</name>
<keyword evidence="4" id="KW-0378">Hydrolase</keyword>
<dbReference type="InterPro" id="IPR013830">
    <property type="entry name" value="SGNH_hydro"/>
</dbReference>
<proteinExistence type="predicted"/>
<feature type="domain" description="SGNH hydrolase-type esterase N-terminal" evidence="3">
    <location>
        <begin position="30"/>
        <end position="174"/>
    </location>
</feature>
<feature type="chain" id="PRO_5047137850" evidence="1">
    <location>
        <begin position="24"/>
        <end position="373"/>
    </location>
</feature>